<dbReference type="EMBL" id="CP014332">
    <property type="protein sequence ID" value="APS41866.1"/>
    <property type="molecule type" value="Genomic_DNA"/>
</dbReference>
<evidence type="ECO:0000313" key="2">
    <source>
        <dbReference type="EMBL" id="APS41866.1"/>
    </source>
</evidence>
<dbReference type="AlphaFoldDB" id="A0A1L6RBG1"/>
<keyword evidence="1" id="KW-0472">Membrane</keyword>
<keyword evidence="1" id="KW-1133">Transmembrane helix</keyword>
<reference evidence="2 3" key="1">
    <citation type="submission" date="2016-02" db="EMBL/GenBank/DDBJ databases">
        <title>Complete Genome Sequence of Weissella jogaejeotgali FOL01.</title>
        <authorList>
            <person name="Lee J.-H."/>
            <person name="Ku H.-J."/>
        </authorList>
    </citation>
    <scope>NUCLEOTIDE SEQUENCE [LARGE SCALE GENOMIC DNA]</scope>
    <source>
        <strain evidence="2 3">FOL01</strain>
    </source>
</reference>
<feature type="transmembrane region" description="Helical" evidence="1">
    <location>
        <begin position="6"/>
        <end position="24"/>
    </location>
</feature>
<dbReference type="KEGG" id="wjo:FOL01_1007"/>
<gene>
    <name evidence="2" type="ORF">FOL01_1007</name>
</gene>
<name>A0A1L6RBG1_9LACO</name>
<evidence type="ECO:0000256" key="1">
    <source>
        <dbReference type="SAM" id="Phobius"/>
    </source>
</evidence>
<feature type="transmembrane region" description="Helical" evidence="1">
    <location>
        <begin position="59"/>
        <end position="81"/>
    </location>
</feature>
<keyword evidence="1" id="KW-0812">Transmembrane</keyword>
<dbReference type="Proteomes" id="UP000185473">
    <property type="component" value="Chromosome"/>
</dbReference>
<dbReference type="OrthoDB" id="2143929at2"/>
<proteinExistence type="predicted"/>
<feature type="transmembrane region" description="Helical" evidence="1">
    <location>
        <begin position="36"/>
        <end position="53"/>
    </location>
</feature>
<sequence length="84" mass="9224">MIGLHVFFGVMIVVGAVMSAVSFQGDTDKLTKWQKVSLIVTTSAIGLTIVSVVSVYASIYIGLLLFVMLAAYEYFAFLRVVREK</sequence>
<protein>
    <submittedName>
        <fullName evidence="2">Uncharacterized protein</fullName>
    </submittedName>
</protein>
<evidence type="ECO:0000313" key="3">
    <source>
        <dbReference type="Proteomes" id="UP000185473"/>
    </source>
</evidence>
<organism evidence="2 3">
    <name type="scientific">Weissella jogaejeotgali</name>
    <dbReference type="NCBI Taxonomy" id="1631871"/>
    <lineage>
        <taxon>Bacteria</taxon>
        <taxon>Bacillati</taxon>
        <taxon>Bacillota</taxon>
        <taxon>Bacilli</taxon>
        <taxon>Lactobacillales</taxon>
        <taxon>Lactobacillaceae</taxon>
        <taxon>Weissella</taxon>
    </lineage>
</organism>
<accession>A0A1L6RBG1</accession>
<dbReference type="RefSeq" id="WP_075269685.1">
    <property type="nucleotide sequence ID" value="NZ_CP014332.1"/>
</dbReference>
<keyword evidence="3" id="KW-1185">Reference proteome</keyword>